<accession>A0A0N4X5S8</accession>
<sequence length="113" mass="12866">MDAGEEPPEFVYEELRGSKRMLTMAKDSLGVAFWRLCPGEMTLIAEVYCQFLDSNIGNWMAAHNFKKTIIMTMLSPTHLELRNSFLKKRILKPGFNRRILPTSSRATSPASVK</sequence>
<gene>
    <name evidence="1" type="ORF">HPLM_LOCUS19712</name>
</gene>
<protein>
    <submittedName>
        <fullName evidence="1 3">Uncharacterized protein</fullName>
    </submittedName>
</protein>
<reference evidence="3" key="1">
    <citation type="submission" date="2017-02" db="UniProtKB">
        <authorList>
            <consortium name="WormBaseParasite"/>
        </authorList>
    </citation>
    <scope>IDENTIFICATION</scope>
</reference>
<evidence type="ECO:0000313" key="1">
    <source>
        <dbReference type="EMBL" id="VDO78870.1"/>
    </source>
</evidence>
<keyword evidence="2" id="KW-1185">Reference proteome</keyword>
<dbReference type="Pfam" id="PF01359">
    <property type="entry name" value="Transposase_1"/>
    <property type="match status" value="1"/>
</dbReference>
<dbReference type="Proteomes" id="UP000268014">
    <property type="component" value="Unassembled WGS sequence"/>
</dbReference>
<proteinExistence type="predicted"/>
<reference evidence="1 2" key="2">
    <citation type="submission" date="2018-11" db="EMBL/GenBank/DDBJ databases">
        <authorList>
            <consortium name="Pathogen Informatics"/>
        </authorList>
    </citation>
    <scope>NUCLEOTIDE SEQUENCE [LARGE SCALE GENOMIC DNA]</scope>
    <source>
        <strain evidence="1 2">MHpl1</strain>
    </source>
</reference>
<evidence type="ECO:0000313" key="3">
    <source>
        <dbReference type="WBParaSite" id="HPLM_0001972001-mRNA-1"/>
    </source>
</evidence>
<evidence type="ECO:0000313" key="2">
    <source>
        <dbReference type="Proteomes" id="UP000268014"/>
    </source>
</evidence>
<dbReference type="AlphaFoldDB" id="A0A0N4X5S8"/>
<dbReference type="OrthoDB" id="7552988at2759"/>
<dbReference type="EMBL" id="UZAF01021532">
    <property type="protein sequence ID" value="VDO78870.1"/>
    <property type="molecule type" value="Genomic_DNA"/>
</dbReference>
<dbReference type="InterPro" id="IPR001888">
    <property type="entry name" value="Transposase_1"/>
</dbReference>
<dbReference type="WBParaSite" id="HPLM_0001972001-mRNA-1">
    <property type="protein sequence ID" value="HPLM_0001972001-mRNA-1"/>
    <property type="gene ID" value="HPLM_0001972001"/>
</dbReference>
<name>A0A0N4X5S8_HAEPC</name>
<organism evidence="3">
    <name type="scientific">Haemonchus placei</name>
    <name type="common">Barber's pole worm</name>
    <dbReference type="NCBI Taxonomy" id="6290"/>
    <lineage>
        <taxon>Eukaryota</taxon>
        <taxon>Metazoa</taxon>
        <taxon>Ecdysozoa</taxon>
        <taxon>Nematoda</taxon>
        <taxon>Chromadorea</taxon>
        <taxon>Rhabditida</taxon>
        <taxon>Rhabditina</taxon>
        <taxon>Rhabditomorpha</taxon>
        <taxon>Strongyloidea</taxon>
        <taxon>Trichostrongylidae</taxon>
        <taxon>Haemonchus</taxon>
    </lineage>
</organism>